<comment type="catalytic activity">
    <reaction evidence="1 8">
        <text>Cleavage of hydrophobic, N-terminal signal or leader sequences from secreted and periplasmic proteins.</text>
        <dbReference type="EC" id="3.4.21.89"/>
    </reaction>
</comment>
<organism evidence="11 12">
    <name type="scientific">Tumidithrix elongata BACA0141</name>
    <dbReference type="NCBI Taxonomy" id="2716417"/>
    <lineage>
        <taxon>Bacteria</taxon>
        <taxon>Bacillati</taxon>
        <taxon>Cyanobacteriota</taxon>
        <taxon>Cyanophyceae</taxon>
        <taxon>Pseudanabaenales</taxon>
        <taxon>Pseudanabaenaceae</taxon>
        <taxon>Tumidithrix</taxon>
        <taxon>Tumidithrix elongata</taxon>
    </lineage>
</organism>
<evidence type="ECO:0000256" key="6">
    <source>
        <dbReference type="ARBA" id="ARBA00022801"/>
    </source>
</evidence>
<feature type="active site" evidence="7">
    <location>
        <position position="43"/>
    </location>
</feature>
<evidence type="ECO:0000256" key="9">
    <source>
        <dbReference type="RuleBase" id="RU362042"/>
    </source>
</evidence>
<dbReference type="PANTHER" id="PTHR43390:SF1">
    <property type="entry name" value="CHLOROPLAST PROCESSING PEPTIDASE"/>
    <property type="match status" value="1"/>
</dbReference>
<dbReference type="EMBL" id="JAZBJZ010000005">
    <property type="protein sequence ID" value="MEE3715588.1"/>
    <property type="molecule type" value="Genomic_DNA"/>
</dbReference>
<dbReference type="RefSeq" id="WP_330482012.1">
    <property type="nucleotide sequence ID" value="NZ_JAZBJZ010000005.1"/>
</dbReference>
<evidence type="ECO:0000256" key="7">
    <source>
        <dbReference type="PIRSR" id="PIRSR600223-1"/>
    </source>
</evidence>
<protein>
    <recommendedName>
        <fullName evidence="4 8">Signal peptidase I</fullName>
        <ecNumber evidence="4 8">3.4.21.89</ecNumber>
    </recommendedName>
</protein>
<dbReference type="GO" id="GO:0005886">
    <property type="term" value="C:plasma membrane"/>
    <property type="evidence" value="ECO:0007669"/>
    <property type="project" value="UniProtKB-SubCell"/>
</dbReference>
<comment type="caution">
    <text evidence="11">The sequence shown here is derived from an EMBL/GenBank/DDBJ whole genome shotgun (WGS) entry which is preliminary data.</text>
</comment>
<evidence type="ECO:0000313" key="11">
    <source>
        <dbReference type="EMBL" id="MEE3715588.1"/>
    </source>
</evidence>
<dbReference type="SUPFAM" id="SSF51306">
    <property type="entry name" value="LexA/Signal peptidase"/>
    <property type="match status" value="1"/>
</dbReference>
<sequence length="180" mass="20694">MSNSPNKIKEFGIESAKSIGFALLLFLGLHTYVAEARYVKSGSMLPTLEIQDRLMVDKLSYHFRNPERGEIIFFNPPEVLEKQNFHEMLVKRLIGLPGDKVEVKDGLVYVNDRPLVEKYIAEIPRYEFSAVVPPNSYLVLGDNRNDSYDSHAWGFVPRDRIVGRAAFRYYPFNRLGDPSH</sequence>
<name>A0AAW9PYL5_9CYAN</name>
<dbReference type="PRINTS" id="PR00727">
    <property type="entry name" value="LEADERPTASE"/>
</dbReference>
<evidence type="ECO:0000256" key="3">
    <source>
        <dbReference type="ARBA" id="ARBA00009370"/>
    </source>
</evidence>
<dbReference type="PANTHER" id="PTHR43390">
    <property type="entry name" value="SIGNAL PEPTIDASE I"/>
    <property type="match status" value="1"/>
</dbReference>
<accession>A0AAW9PYL5</accession>
<feature type="active site" evidence="7">
    <location>
        <position position="91"/>
    </location>
</feature>
<dbReference type="InterPro" id="IPR019756">
    <property type="entry name" value="Pept_S26A_signal_pept_1_Ser-AS"/>
</dbReference>
<dbReference type="GO" id="GO:0009003">
    <property type="term" value="F:signal peptidase activity"/>
    <property type="evidence" value="ECO:0007669"/>
    <property type="project" value="UniProtKB-EC"/>
</dbReference>
<dbReference type="InterPro" id="IPR019757">
    <property type="entry name" value="Pept_S26A_signal_pept_1_Lys-AS"/>
</dbReference>
<dbReference type="Gene3D" id="2.10.109.10">
    <property type="entry name" value="Umud Fragment, subunit A"/>
    <property type="match status" value="1"/>
</dbReference>
<dbReference type="InterPro" id="IPR036286">
    <property type="entry name" value="LexA/Signal_pep-like_sf"/>
</dbReference>
<evidence type="ECO:0000256" key="1">
    <source>
        <dbReference type="ARBA" id="ARBA00000677"/>
    </source>
</evidence>
<dbReference type="CDD" id="cd06530">
    <property type="entry name" value="S26_SPase_I"/>
    <property type="match status" value="1"/>
</dbReference>
<keyword evidence="12" id="KW-1185">Reference proteome</keyword>
<evidence type="ECO:0000256" key="8">
    <source>
        <dbReference type="RuleBase" id="RU003993"/>
    </source>
</evidence>
<dbReference type="NCBIfam" id="TIGR02227">
    <property type="entry name" value="sigpep_I_bact"/>
    <property type="match status" value="1"/>
</dbReference>
<evidence type="ECO:0000313" key="12">
    <source>
        <dbReference type="Proteomes" id="UP001333818"/>
    </source>
</evidence>
<dbReference type="PROSITE" id="PS00760">
    <property type="entry name" value="SPASE_I_2"/>
    <property type="match status" value="1"/>
</dbReference>
<dbReference type="InterPro" id="IPR000223">
    <property type="entry name" value="Pept_S26A_signal_pept_1"/>
</dbReference>
<evidence type="ECO:0000259" key="10">
    <source>
        <dbReference type="Pfam" id="PF10502"/>
    </source>
</evidence>
<dbReference type="Proteomes" id="UP001333818">
    <property type="component" value="Unassembled WGS sequence"/>
</dbReference>
<dbReference type="Pfam" id="PF10502">
    <property type="entry name" value="Peptidase_S26"/>
    <property type="match status" value="1"/>
</dbReference>
<dbReference type="GO" id="GO:0006465">
    <property type="term" value="P:signal peptide processing"/>
    <property type="evidence" value="ECO:0007669"/>
    <property type="project" value="InterPro"/>
</dbReference>
<dbReference type="InterPro" id="IPR019758">
    <property type="entry name" value="Pept_S26A_signal_pept_1_CS"/>
</dbReference>
<proteinExistence type="inferred from homology"/>
<comment type="similarity">
    <text evidence="3 9">Belongs to the peptidase S26 family.</text>
</comment>
<dbReference type="InterPro" id="IPR019533">
    <property type="entry name" value="Peptidase_S26"/>
</dbReference>
<keyword evidence="6 8" id="KW-0378">Hydrolase</keyword>
<evidence type="ECO:0000256" key="2">
    <source>
        <dbReference type="ARBA" id="ARBA00004401"/>
    </source>
</evidence>
<dbReference type="PROSITE" id="PS00761">
    <property type="entry name" value="SPASE_I_3"/>
    <property type="match status" value="1"/>
</dbReference>
<evidence type="ECO:0000256" key="5">
    <source>
        <dbReference type="ARBA" id="ARBA00022670"/>
    </source>
</evidence>
<dbReference type="AlphaFoldDB" id="A0AAW9PYL5"/>
<gene>
    <name evidence="11" type="primary">lepB</name>
    <name evidence="11" type="ORF">V2H45_02385</name>
</gene>
<reference evidence="11" key="1">
    <citation type="submission" date="2024-01" db="EMBL/GenBank/DDBJ databases">
        <title>Bank of Algae and Cyanobacteria of the Azores (BACA) strain genomes.</title>
        <authorList>
            <person name="Luz R."/>
            <person name="Cordeiro R."/>
            <person name="Fonseca A."/>
            <person name="Goncalves V."/>
        </authorList>
    </citation>
    <scope>NUCLEOTIDE SEQUENCE</scope>
    <source>
        <strain evidence="11">BACA0141</strain>
    </source>
</reference>
<feature type="domain" description="Peptidase S26" evidence="10">
    <location>
        <begin position="14"/>
        <end position="170"/>
    </location>
</feature>
<dbReference type="PROSITE" id="PS00501">
    <property type="entry name" value="SPASE_I_1"/>
    <property type="match status" value="1"/>
</dbReference>
<keyword evidence="5 8" id="KW-0645">Protease</keyword>
<dbReference type="GO" id="GO:0004252">
    <property type="term" value="F:serine-type endopeptidase activity"/>
    <property type="evidence" value="ECO:0007669"/>
    <property type="project" value="InterPro"/>
</dbReference>
<evidence type="ECO:0000256" key="4">
    <source>
        <dbReference type="ARBA" id="ARBA00013208"/>
    </source>
</evidence>
<dbReference type="EC" id="3.4.21.89" evidence="4 8"/>
<comment type="subcellular location">
    <subcellularLocation>
        <location evidence="2">Cell membrane</location>
        <topology evidence="2">Single-pass type II membrane protein</topology>
    </subcellularLocation>
    <subcellularLocation>
        <location evidence="9">Membrane</location>
        <topology evidence="9">Single-pass type II membrane protein</topology>
    </subcellularLocation>
</comment>